<keyword evidence="10 16" id="KW-1133">Transmembrane helix</keyword>
<dbReference type="EC" id="2.4.99.28" evidence="16"/>
<feature type="transmembrane region" description="Helical" evidence="16">
    <location>
        <begin position="347"/>
        <end position="368"/>
    </location>
</feature>
<dbReference type="PANTHER" id="PTHR30474">
    <property type="entry name" value="CELL CYCLE PROTEIN"/>
    <property type="match status" value="1"/>
</dbReference>
<evidence type="ECO:0000256" key="3">
    <source>
        <dbReference type="ARBA" id="ARBA00022475"/>
    </source>
</evidence>
<gene>
    <name evidence="16 17" type="primary">ftsW</name>
    <name evidence="17" type="ORF">SBX64_14455</name>
</gene>
<proteinExistence type="inferred from homology"/>
<feature type="transmembrane region" description="Helical" evidence="16">
    <location>
        <begin position="78"/>
        <end position="98"/>
    </location>
</feature>
<comment type="function">
    <text evidence="16">Peptidoglycan polymerase that is essential for cell division.</text>
</comment>
<dbReference type="EMBL" id="JAWRCP010000001">
    <property type="protein sequence ID" value="MDW6093743.1"/>
    <property type="molecule type" value="Genomic_DNA"/>
</dbReference>
<keyword evidence="8 16" id="KW-0133">Cell shape</keyword>
<feature type="transmembrane region" description="Helical" evidence="16">
    <location>
        <begin position="169"/>
        <end position="186"/>
    </location>
</feature>
<evidence type="ECO:0000256" key="11">
    <source>
        <dbReference type="ARBA" id="ARBA00023136"/>
    </source>
</evidence>
<evidence type="ECO:0000256" key="5">
    <source>
        <dbReference type="ARBA" id="ARBA00022676"/>
    </source>
</evidence>
<dbReference type="NCBIfam" id="TIGR02614">
    <property type="entry name" value="ftsW"/>
    <property type="match status" value="1"/>
</dbReference>
<dbReference type="InterPro" id="IPR001182">
    <property type="entry name" value="FtsW/RodA"/>
</dbReference>
<feature type="transmembrane region" description="Helical" evidence="16">
    <location>
        <begin position="144"/>
        <end position="163"/>
    </location>
</feature>
<evidence type="ECO:0000256" key="13">
    <source>
        <dbReference type="ARBA" id="ARBA00023316"/>
    </source>
</evidence>
<organism evidence="17 18">
    <name type="scientific">Vibrio rhizosphaerae</name>
    <dbReference type="NCBI Taxonomy" id="398736"/>
    <lineage>
        <taxon>Bacteria</taxon>
        <taxon>Pseudomonadati</taxon>
        <taxon>Pseudomonadota</taxon>
        <taxon>Gammaproteobacteria</taxon>
        <taxon>Vibrionales</taxon>
        <taxon>Vibrionaceae</taxon>
        <taxon>Vibrio</taxon>
    </lineage>
</organism>
<feature type="transmembrane region" description="Helical" evidence="16">
    <location>
        <begin position="52"/>
        <end position="72"/>
    </location>
</feature>
<dbReference type="InterPro" id="IPR013437">
    <property type="entry name" value="FtsW"/>
</dbReference>
<keyword evidence="13 16" id="KW-0961">Cell wall biogenesis/degradation</keyword>
<keyword evidence="7 16" id="KW-0812">Transmembrane</keyword>
<evidence type="ECO:0000313" key="17">
    <source>
        <dbReference type="EMBL" id="MDW6093743.1"/>
    </source>
</evidence>
<protein>
    <recommendedName>
        <fullName evidence="16">Probable peptidoglycan glycosyltransferase FtsW</fullName>
        <shortName evidence="16">PGT</shortName>
        <ecNumber evidence="16">2.4.99.28</ecNumber>
    </recommendedName>
    <alternativeName>
        <fullName evidence="16">Cell division protein FtsW</fullName>
    </alternativeName>
    <alternativeName>
        <fullName evidence="16">Cell wall polymerase</fullName>
    </alternativeName>
    <alternativeName>
        <fullName evidence="16">Peptidoglycan polymerase</fullName>
        <shortName evidence="16">PG polymerase</shortName>
    </alternativeName>
</protein>
<keyword evidence="12 16" id="KW-0131">Cell cycle</keyword>
<comment type="caution">
    <text evidence="17">The sequence shown here is derived from an EMBL/GenBank/DDBJ whole genome shotgun (WGS) entry which is preliminary data.</text>
</comment>
<dbReference type="PROSITE" id="PS00428">
    <property type="entry name" value="FTSW_RODA_SPOVE"/>
    <property type="match status" value="1"/>
</dbReference>
<comment type="similarity">
    <text evidence="14 16">Belongs to the SEDS family. FtsW subfamily.</text>
</comment>
<evidence type="ECO:0000256" key="14">
    <source>
        <dbReference type="ARBA" id="ARBA00038053"/>
    </source>
</evidence>
<comment type="pathway">
    <text evidence="2 16">Cell wall biogenesis; peptidoglycan biosynthesis.</text>
</comment>
<dbReference type="HAMAP" id="MF_00913">
    <property type="entry name" value="PGT_FtsW_proteobact"/>
    <property type="match status" value="1"/>
</dbReference>
<evidence type="ECO:0000256" key="4">
    <source>
        <dbReference type="ARBA" id="ARBA00022618"/>
    </source>
</evidence>
<keyword evidence="16" id="KW-0997">Cell inner membrane</keyword>
<keyword evidence="9 16" id="KW-0573">Peptidoglycan synthesis</keyword>
<evidence type="ECO:0000256" key="9">
    <source>
        <dbReference type="ARBA" id="ARBA00022984"/>
    </source>
</evidence>
<evidence type="ECO:0000256" key="7">
    <source>
        <dbReference type="ARBA" id="ARBA00022692"/>
    </source>
</evidence>
<sequence length="389" mass="43009">MIRWLKTPSPQVLFDRQLVWIALGLMLIGLVMVTSASFPVSSRLTDQPFHFMFRQATFLALALVVSAVVLQVPLHRWFQYSSLLLAISFVLLVIVLIAGKSVNGASRWIPLGLFNLQPAEVAKLTLFIFMSGYLVRKHDEVRQTFFGGFMKPIMVFSCLAILLLLQPDLGTVIVMLVTLFGMLFIAGAKLSQFIALMVAGVLSVIGLIIAEPYRIRRVTSFLDPWEDPFGSGYQLTQSLMAFGRGGWFGQGLGNSIQKLEYLPEAHTDFVFAVLAEELGFVGVVLVLLLLMWLVMKAVFIGKKAFEHEQQFGGYLAFGIGIWFAFQTLVNVGAAAGIVPTKGLTLPLISYGGSSLIVMSVAVSILLRIDFECRLADMEKEVVKNTNDQE</sequence>
<keyword evidence="6 16" id="KW-0808">Transferase</keyword>
<evidence type="ECO:0000256" key="15">
    <source>
        <dbReference type="ARBA" id="ARBA00049902"/>
    </source>
</evidence>
<dbReference type="NCBIfam" id="NF008042">
    <property type="entry name" value="PRK10774.1"/>
    <property type="match status" value="1"/>
</dbReference>
<comment type="catalytic activity">
    <reaction evidence="15 16">
        <text>[GlcNAc-(1-&gt;4)-Mur2Ac(oyl-L-Ala-gamma-D-Glu-L-Lys-D-Ala-D-Ala)](n)-di-trans,octa-cis-undecaprenyl diphosphate + beta-D-GlcNAc-(1-&gt;4)-Mur2Ac(oyl-L-Ala-gamma-D-Glu-L-Lys-D-Ala-D-Ala)-di-trans,octa-cis-undecaprenyl diphosphate = [GlcNAc-(1-&gt;4)-Mur2Ac(oyl-L-Ala-gamma-D-Glu-L-Lys-D-Ala-D-Ala)](n+1)-di-trans,octa-cis-undecaprenyl diphosphate + di-trans,octa-cis-undecaprenyl diphosphate + H(+)</text>
        <dbReference type="Rhea" id="RHEA:23708"/>
        <dbReference type="Rhea" id="RHEA-COMP:9602"/>
        <dbReference type="Rhea" id="RHEA-COMP:9603"/>
        <dbReference type="ChEBI" id="CHEBI:15378"/>
        <dbReference type="ChEBI" id="CHEBI:58405"/>
        <dbReference type="ChEBI" id="CHEBI:60033"/>
        <dbReference type="ChEBI" id="CHEBI:78435"/>
        <dbReference type="EC" id="2.4.99.28"/>
    </reaction>
</comment>
<keyword evidence="11 16" id="KW-0472">Membrane</keyword>
<keyword evidence="18" id="KW-1185">Reference proteome</keyword>
<comment type="subcellular location">
    <subcellularLocation>
        <location evidence="16">Cell inner membrane</location>
        <topology evidence="16">Multi-pass membrane protein</topology>
    </subcellularLocation>
    <subcellularLocation>
        <location evidence="1">Cell membrane</location>
        <topology evidence="1">Multi-pass membrane protein</topology>
    </subcellularLocation>
    <text evidence="16">Localizes to the division septum.</text>
</comment>
<evidence type="ECO:0000256" key="12">
    <source>
        <dbReference type="ARBA" id="ARBA00023306"/>
    </source>
</evidence>
<evidence type="ECO:0000256" key="1">
    <source>
        <dbReference type="ARBA" id="ARBA00004651"/>
    </source>
</evidence>
<evidence type="ECO:0000313" key="18">
    <source>
        <dbReference type="Proteomes" id="UP001279860"/>
    </source>
</evidence>
<dbReference type="InterPro" id="IPR018365">
    <property type="entry name" value="Cell_cycle_FtsW-rel_CS"/>
</dbReference>
<evidence type="ECO:0000256" key="8">
    <source>
        <dbReference type="ARBA" id="ARBA00022960"/>
    </source>
</evidence>
<dbReference type="RefSeq" id="WP_038183249.1">
    <property type="nucleotide sequence ID" value="NZ_AP024903.1"/>
</dbReference>
<keyword evidence="5 16" id="KW-0328">Glycosyltransferase</keyword>
<dbReference type="GO" id="GO:0051301">
    <property type="term" value="P:cell division"/>
    <property type="evidence" value="ECO:0007669"/>
    <property type="project" value="UniProtKB-KW"/>
</dbReference>
<keyword evidence="3 16" id="KW-1003">Cell membrane</keyword>
<reference evidence="17 18" key="1">
    <citation type="submission" date="2023-11" db="EMBL/GenBank/DDBJ databases">
        <title>Plant-associative lifestyle of Vibrio porteresiae and its evolutionary dynamics.</title>
        <authorList>
            <person name="Rameshkumar N."/>
            <person name="Kirti K."/>
        </authorList>
    </citation>
    <scope>NUCLEOTIDE SEQUENCE [LARGE SCALE GENOMIC DNA]</scope>
    <source>
        <strain evidence="17 18">MSSRF7</strain>
    </source>
</reference>
<feature type="transmembrane region" description="Helical" evidence="16">
    <location>
        <begin position="278"/>
        <end position="299"/>
    </location>
</feature>
<evidence type="ECO:0000256" key="6">
    <source>
        <dbReference type="ARBA" id="ARBA00022679"/>
    </source>
</evidence>
<keyword evidence="4 16" id="KW-0132">Cell division</keyword>
<evidence type="ECO:0000256" key="2">
    <source>
        <dbReference type="ARBA" id="ARBA00004752"/>
    </source>
</evidence>
<dbReference type="PANTHER" id="PTHR30474:SF2">
    <property type="entry name" value="PEPTIDOGLYCAN GLYCOSYLTRANSFERASE FTSW-RELATED"/>
    <property type="match status" value="1"/>
</dbReference>
<feature type="transmembrane region" description="Helical" evidence="16">
    <location>
        <begin position="311"/>
        <end position="335"/>
    </location>
</feature>
<evidence type="ECO:0000256" key="16">
    <source>
        <dbReference type="HAMAP-Rule" id="MF_00913"/>
    </source>
</evidence>
<feature type="transmembrane region" description="Helical" evidence="16">
    <location>
        <begin position="20"/>
        <end position="40"/>
    </location>
</feature>
<name>A0ABU4IXW3_9VIBR</name>
<accession>A0ABU4IXW3</accession>
<evidence type="ECO:0000256" key="10">
    <source>
        <dbReference type="ARBA" id="ARBA00022989"/>
    </source>
</evidence>
<feature type="transmembrane region" description="Helical" evidence="16">
    <location>
        <begin position="193"/>
        <end position="210"/>
    </location>
</feature>
<dbReference type="Pfam" id="PF01098">
    <property type="entry name" value="FTSW_RODA_SPOVE"/>
    <property type="match status" value="1"/>
</dbReference>
<dbReference type="Proteomes" id="UP001279860">
    <property type="component" value="Unassembled WGS sequence"/>
</dbReference>